<evidence type="ECO:0000259" key="3">
    <source>
        <dbReference type="PROSITE" id="PS50174"/>
    </source>
</evidence>
<dbReference type="Pfam" id="PF01585">
    <property type="entry name" value="G-patch"/>
    <property type="match status" value="1"/>
</dbReference>
<dbReference type="SMART" id="SM00443">
    <property type="entry name" value="G_patch"/>
    <property type="match status" value="1"/>
</dbReference>
<keyword evidence="5" id="KW-1185">Reference proteome</keyword>
<name>A0AAU9JGD9_9CILI</name>
<keyword evidence="2" id="KW-0175">Coiled coil</keyword>
<dbReference type="PANTHER" id="PTHR23329:SF1">
    <property type="entry name" value="TUFTELIN-INTERACTING PROTEIN 11"/>
    <property type="match status" value="1"/>
</dbReference>
<comment type="caution">
    <text evidence="4">The sequence shown here is derived from an EMBL/GenBank/DDBJ whole genome shotgun (WGS) entry which is preliminary data.</text>
</comment>
<dbReference type="InterPro" id="IPR000467">
    <property type="entry name" value="G_patch_dom"/>
</dbReference>
<dbReference type="Pfam" id="PF07842">
    <property type="entry name" value="GCFC"/>
    <property type="match status" value="1"/>
</dbReference>
<dbReference type="GO" id="GO:0000390">
    <property type="term" value="P:spliceosomal complex disassembly"/>
    <property type="evidence" value="ECO:0007669"/>
    <property type="project" value="InterPro"/>
</dbReference>
<accession>A0AAU9JGD9</accession>
<dbReference type="InterPro" id="IPR022783">
    <property type="entry name" value="GCFC_dom"/>
</dbReference>
<proteinExistence type="inferred from homology"/>
<evidence type="ECO:0000313" key="5">
    <source>
        <dbReference type="Proteomes" id="UP001162131"/>
    </source>
</evidence>
<comment type="similarity">
    <text evidence="1">Belongs to the TFP11/STIP family.</text>
</comment>
<evidence type="ECO:0000256" key="1">
    <source>
        <dbReference type="ARBA" id="ARBA00010900"/>
    </source>
</evidence>
<protein>
    <recommendedName>
        <fullName evidence="3">G-patch domain-containing protein</fullName>
    </recommendedName>
</protein>
<gene>
    <name evidence="4" type="ORF">BSTOLATCC_MIC38590</name>
</gene>
<dbReference type="EMBL" id="CAJZBQ010000038">
    <property type="protein sequence ID" value="CAG9325328.1"/>
    <property type="molecule type" value="Genomic_DNA"/>
</dbReference>
<dbReference type="InterPro" id="IPR045211">
    <property type="entry name" value="TFP11/STIP/Ntr1"/>
</dbReference>
<sequence>MTEEMLESTYGKGYKMLQKCGFKVGQGLGINHQGTTELINLARRKKNEGLSFSKPEIIPLEKPSEYKNLPEWLFSNSYPKKKRKLSPECIKSELRKLMETDPMLLEKVALMKQTYEETITNQEVSGNSWDYLNVSYENTRYTVIGAERKIQIQTDFLVSLAYEEKQVKINLDSLEKEKEEISQLEKFMKNKIYDLKNNDLLLENLKEIEENFPKLWADMRLKERYGIPLCKKYFSSVYKNWIFENEPMKGYSQMKIWKEWVGEDFEESIGDWEVGIMRFLNGRWKIKEENGKNVDYLEKWMSILPENTKEKVKRWLLNIFTKEFEKWEPRQDRIPIHTWVHPWLPLVDLSSLWPTLVRKLSLALQDWHPQDPSAKIVLSPWKPVLGSFWTKMMIRYILPKLVFILQELPFDLTNQDIEPLTWVMSWKELISDEQLSKALETEFYPRWKAALRKWVENAEDDDMENISIWYEEWQKIIPKTLLDLENAFNN</sequence>
<dbReference type="GO" id="GO:0071008">
    <property type="term" value="C:U2-type post-mRNA release spliceosomal complex"/>
    <property type="evidence" value="ECO:0007669"/>
    <property type="project" value="TreeGrafter"/>
</dbReference>
<reference evidence="4" key="1">
    <citation type="submission" date="2021-09" db="EMBL/GenBank/DDBJ databases">
        <authorList>
            <consortium name="AG Swart"/>
            <person name="Singh M."/>
            <person name="Singh A."/>
            <person name="Seah K."/>
            <person name="Emmerich C."/>
        </authorList>
    </citation>
    <scope>NUCLEOTIDE SEQUENCE</scope>
    <source>
        <strain evidence="4">ATCC30299</strain>
    </source>
</reference>
<organism evidence="4 5">
    <name type="scientific">Blepharisma stoltei</name>
    <dbReference type="NCBI Taxonomy" id="1481888"/>
    <lineage>
        <taxon>Eukaryota</taxon>
        <taxon>Sar</taxon>
        <taxon>Alveolata</taxon>
        <taxon>Ciliophora</taxon>
        <taxon>Postciliodesmatophora</taxon>
        <taxon>Heterotrichea</taxon>
        <taxon>Heterotrichida</taxon>
        <taxon>Blepharismidae</taxon>
        <taxon>Blepharisma</taxon>
    </lineage>
</organism>
<dbReference type="GO" id="GO:0003676">
    <property type="term" value="F:nucleic acid binding"/>
    <property type="evidence" value="ECO:0007669"/>
    <property type="project" value="InterPro"/>
</dbReference>
<dbReference type="AlphaFoldDB" id="A0AAU9JGD9"/>
<feature type="coiled-coil region" evidence="2">
    <location>
        <begin position="164"/>
        <end position="191"/>
    </location>
</feature>
<evidence type="ECO:0000256" key="2">
    <source>
        <dbReference type="SAM" id="Coils"/>
    </source>
</evidence>
<dbReference type="PROSITE" id="PS50174">
    <property type="entry name" value="G_PATCH"/>
    <property type="match status" value="1"/>
</dbReference>
<dbReference type="PANTHER" id="PTHR23329">
    <property type="entry name" value="TUFTELIN-INTERACTING PROTEIN 11-RELATED"/>
    <property type="match status" value="1"/>
</dbReference>
<evidence type="ECO:0000313" key="4">
    <source>
        <dbReference type="EMBL" id="CAG9325328.1"/>
    </source>
</evidence>
<dbReference type="Proteomes" id="UP001162131">
    <property type="component" value="Unassembled WGS sequence"/>
</dbReference>
<feature type="domain" description="G-patch" evidence="3">
    <location>
        <begin position="9"/>
        <end position="55"/>
    </location>
</feature>